<feature type="compositionally biased region" description="Basic residues" evidence="1">
    <location>
        <begin position="274"/>
        <end position="284"/>
    </location>
</feature>
<organism evidence="2">
    <name type="scientific">uncultured Rubrobacteraceae bacterium</name>
    <dbReference type="NCBI Taxonomy" id="349277"/>
    <lineage>
        <taxon>Bacteria</taxon>
        <taxon>Bacillati</taxon>
        <taxon>Actinomycetota</taxon>
        <taxon>Rubrobacteria</taxon>
        <taxon>Rubrobacterales</taxon>
        <taxon>Rubrobacteraceae</taxon>
        <taxon>environmental samples</taxon>
    </lineage>
</organism>
<dbReference type="EMBL" id="CADCUT010000066">
    <property type="protein sequence ID" value="CAA9400009.1"/>
    <property type="molecule type" value="Genomic_DNA"/>
</dbReference>
<feature type="compositionally biased region" description="Basic and acidic residues" evidence="1">
    <location>
        <begin position="214"/>
        <end position="246"/>
    </location>
</feature>
<feature type="compositionally biased region" description="Basic residues" evidence="1">
    <location>
        <begin position="1"/>
        <end position="12"/>
    </location>
</feature>
<feature type="non-terminal residue" evidence="2">
    <location>
        <position position="325"/>
    </location>
</feature>
<dbReference type="AlphaFoldDB" id="A0A6J4NZL7"/>
<gene>
    <name evidence="2" type="ORF">AVDCRST_MAG03-1166</name>
</gene>
<dbReference type="EC" id="2.7.1.4" evidence="2"/>
<evidence type="ECO:0000313" key="2">
    <source>
        <dbReference type="EMBL" id="CAA9400009.1"/>
    </source>
</evidence>
<feature type="region of interest" description="Disordered" evidence="1">
    <location>
        <begin position="107"/>
        <end position="134"/>
    </location>
</feature>
<feature type="compositionally biased region" description="Basic residues" evidence="1">
    <location>
        <begin position="107"/>
        <end position="116"/>
    </location>
</feature>
<feature type="compositionally biased region" description="Basic and acidic residues" evidence="1">
    <location>
        <begin position="305"/>
        <end position="319"/>
    </location>
</feature>
<feature type="compositionally biased region" description="Basic residues" evidence="1">
    <location>
        <begin position="252"/>
        <end position="262"/>
    </location>
</feature>
<accession>A0A6J4NZL7</accession>
<keyword evidence="2" id="KW-0808">Transferase</keyword>
<sequence>GFLRAATRRPHHRGDGGRLYLGGEDRHLKQRDNVQAVPRGVAGQHRGVRLQARGAVGRDLQDRHRGLREVPQERATAPRGRHRLSSDGPQDQHHRDLRLLHRYHPGLRGVPHRRLPARVEGDPRRGHRTGQGRPLLHLRPLARALPLGRHRCLQQGAGDGQDRLTRPELQPARVARLQGGAGRDPRGLQARQRHQALRRRRPQGLRPGLRARAVHRDVPRLRARDRRLHDGRRGEPRLRRWQDHGPRPRPPGGRRGRDRRRGLVLGRLPDGASRRQRGRAIRPLRPRDRRAQAHDQGPPPGGHRPRGDLRQPGERRGDGRIPGGL</sequence>
<dbReference type="GO" id="GO:0008865">
    <property type="term" value="F:fructokinase activity"/>
    <property type="evidence" value="ECO:0007669"/>
    <property type="project" value="UniProtKB-EC"/>
</dbReference>
<feature type="non-terminal residue" evidence="2">
    <location>
        <position position="1"/>
    </location>
</feature>
<feature type="region of interest" description="Disordered" evidence="1">
    <location>
        <begin position="1"/>
        <end position="23"/>
    </location>
</feature>
<evidence type="ECO:0000256" key="1">
    <source>
        <dbReference type="SAM" id="MobiDB-lite"/>
    </source>
</evidence>
<protein>
    <submittedName>
        <fullName evidence="2">Fructokinase</fullName>
        <ecNumber evidence="2">2.7.1.4</ecNumber>
    </submittedName>
</protein>
<feature type="compositionally biased region" description="Basic residues" evidence="1">
    <location>
        <begin position="191"/>
        <end position="203"/>
    </location>
</feature>
<feature type="region of interest" description="Disordered" evidence="1">
    <location>
        <begin position="177"/>
        <end position="325"/>
    </location>
</feature>
<proteinExistence type="predicted"/>
<keyword evidence="2" id="KW-0418">Kinase</keyword>
<name>A0A6J4NZL7_9ACTN</name>
<feature type="region of interest" description="Disordered" evidence="1">
    <location>
        <begin position="56"/>
        <end position="93"/>
    </location>
</feature>
<reference evidence="2" key="1">
    <citation type="submission" date="2020-02" db="EMBL/GenBank/DDBJ databases">
        <authorList>
            <person name="Meier V. D."/>
        </authorList>
    </citation>
    <scope>NUCLEOTIDE SEQUENCE</scope>
    <source>
        <strain evidence="2">AVDCRST_MAG03</strain>
    </source>
</reference>
<feature type="compositionally biased region" description="Basic and acidic residues" evidence="1">
    <location>
        <begin position="59"/>
        <end position="72"/>
    </location>
</feature>